<organism evidence="3 4">
    <name type="scientific">Hymenoscyphus albidus</name>
    <dbReference type="NCBI Taxonomy" id="595503"/>
    <lineage>
        <taxon>Eukaryota</taxon>
        <taxon>Fungi</taxon>
        <taxon>Dikarya</taxon>
        <taxon>Ascomycota</taxon>
        <taxon>Pezizomycotina</taxon>
        <taxon>Leotiomycetes</taxon>
        <taxon>Helotiales</taxon>
        <taxon>Helotiaceae</taxon>
        <taxon>Hymenoscyphus</taxon>
    </lineage>
</organism>
<evidence type="ECO:0000313" key="3">
    <source>
        <dbReference type="EMBL" id="CAG8974398.1"/>
    </source>
</evidence>
<dbReference type="Proteomes" id="UP000701801">
    <property type="component" value="Unassembled WGS sequence"/>
</dbReference>
<proteinExistence type="predicted"/>
<accession>A0A9N9PTC1</accession>
<evidence type="ECO:0000256" key="2">
    <source>
        <dbReference type="SAM" id="Phobius"/>
    </source>
</evidence>
<feature type="transmembrane region" description="Helical" evidence="2">
    <location>
        <begin position="272"/>
        <end position="292"/>
    </location>
</feature>
<keyword evidence="2" id="KW-1133">Transmembrane helix</keyword>
<feature type="compositionally biased region" description="Basic and acidic residues" evidence="1">
    <location>
        <begin position="29"/>
        <end position="41"/>
    </location>
</feature>
<keyword evidence="4" id="KW-1185">Reference proteome</keyword>
<feature type="compositionally biased region" description="Low complexity" evidence="1">
    <location>
        <begin position="49"/>
        <end position="58"/>
    </location>
</feature>
<feature type="region of interest" description="Disordered" evidence="1">
    <location>
        <begin position="1"/>
        <end position="58"/>
    </location>
</feature>
<evidence type="ECO:0000256" key="1">
    <source>
        <dbReference type="SAM" id="MobiDB-lite"/>
    </source>
</evidence>
<feature type="transmembrane region" description="Helical" evidence="2">
    <location>
        <begin position="211"/>
        <end position="232"/>
    </location>
</feature>
<keyword evidence="2" id="KW-0472">Membrane</keyword>
<keyword evidence="2" id="KW-0812">Transmembrane</keyword>
<gene>
    <name evidence="3" type="ORF">HYALB_00010038</name>
</gene>
<name>A0A9N9PTC1_9HELO</name>
<dbReference type="AlphaFoldDB" id="A0A9N9PTC1"/>
<feature type="transmembrane region" description="Helical" evidence="2">
    <location>
        <begin position="172"/>
        <end position="191"/>
    </location>
</feature>
<sequence>MPQETREGRPYSEYNKNSIRRQSWSQHSSPEHRSSSQDHLHSPVSDNVSPISAPISPQISPLTTLRQSQQFEYQNFRPQPQHIYTDSDFTKEEPRAVNLASPETLVAKKPITVTIRTRVPTPVEIPPHTIQNNRINESTEELKDLGNHVDIQGRRRSSTVIIDGLSRWSETIYAVVYFIIPVLFLVLAISLATLHGRPTDGQKKWGIYLNWMQIAGTLYPIFFALLVGRALVKIAGYQLERGTTLLHLEQLMGSRTVSGAFDTQIKLRSFNILGFGLIILFIFSPVGSQGFLRLLGARNISKTSSSTVSYFTTDTQSLFAQGNTIAPDSVQSSIFRSLYTAAVLSPASVKTSPMDLWSNIKIPLHSSLTENDGDWTIISPNDTIIYSSLVGIPIGGLQNGETTLELESSYIELICSSPTPQAQPTYLTPFTRDSDAYSSPISSNNDTFYGASPDYRNNTMNTTATWSLGMKGFISPLYNSPLSSHTSSPAQKYCTPHNESKSAAGDQQYLTAPCALRFLSPEQVQPSTLLFQSTGQEPVQATCTPDTIYVRSRILCTSTNDKTPSCHVTAQRPSTPSHAQNSLTALAFPEIFEAISLGLPRAFHAAGLEIIDETGTDPSISYLINADTSTASLIPDTRTGTEYSTSNIPPSLLYLPPATFSHHLSQLVNTYYTLSQAYPYITSPSSLSSLPAPTTTADVTVTTEVYRVSWPWFAFLMLGLVIMGGASVMGTIVGRMSKENFEVVEGLGFVSETFRTGRERDKDVRVKMGDGGKLVILGEGDGEGERVGRDIV</sequence>
<feature type="compositionally biased region" description="Basic and acidic residues" evidence="1">
    <location>
        <begin position="1"/>
        <end position="10"/>
    </location>
</feature>
<comment type="caution">
    <text evidence="3">The sequence shown here is derived from an EMBL/GenBank/DDBJ whole genome shotgun (WGS) entry which is preliminary data.</text>
</comment>
<reference evidence="3" key="1">
    <citation type="submission" date="2021-07" db="EMBL/GenBank/DDBJ databases">
        <authorList>
            <person name="Durling M."/>
        </authorList>
    </citation>
    <scope>NUCLEOTIDE SEQUENCE</scope>
</reference>
<dbReference type="EMBL" id="CAJVRM010000103">
    <property type="protein sequence ID" value="CAG8974398.1"/>
    <property type="molecule type" value="Genomic_DNA"/>
</dbReference>
<feature type="transmembrane region" description="Helical" evidence="2">
    <location>
        <begin position="710"/>
        <end position="733"/>
    </location>
</feature>
<dbReference type="OrthoDB" id="3692311at2759"/>
<protein>
    <submittedName>
        <fullName evidence="3">Uncharacterized protein</fullName>
    </submittedName>
</protein>
<evidence type="ECO:0000313" key="4">
    <source>
        <dbReference type="Proteomes" id="UP000701801"/>
    </source>
</evidence>